<dbReference type="PANTHER" id="PTHR33968:SF1">
    <property type="entry name" value="PROTEIN PET100 HOMOLOG, MITOCHONDRIAL"/>
    <property type="match status" value="1"/>
</dbReference>
<evidence type="ECO:0000256" key="2">
    <source>
        <dbReference type="ARBA" id="ARBA00004325"/>
    </source>
</evidence>
<keyword evidence="6" id="KW-0496">Mitochondrion</keyword>
<evidence type="ECO:0000256" key="8">
    <source>
        <dbReference type="ARBA" id="ARBA00038077"/>
    </source>
</evidence>
<evidence type="ECO:0000256" key="6">
    <source>
        <dbReference type="ARBA" id="ARBA00023128"/>
    </source>
</evidence>
<comment type="caution">
    <text evidence="9">The sequence shown here is derived from an EMBL/GenBank/DDBJ whole genome shotgun (WGS) entry which is preliminary data.</text>
</comment>
<evidence type="ECO:0000256" key="3">
    <source>
        <dbReference type="ARBA" id="ARBA00022692"/>
    </source>
</evidence>
<evidence type="ECO:0000313" key="10">
    <source>
        <dbReference type="Proteomes" id="UP001050691"/>
    </source>
</evidence>
<evidence type="ECO:0000313" key="9">
    <source>
        <dbReference type="EMBL" id="GJJ12428.1"/>
    </source>
</evidence>
<dbReference type="GO" id="GO:0005743">
    <property type="term" value="C:mitochondrial inner membrane"/>
    <property type="evidence" value="ECO:0007669"/>
    <property type="project" value="TreeGrafter"/>
</dbReference>
<comment type="subcellular location">
    <subcellularLocation>
        <location evidence="1">Membrane</location>
        <topology evidence="1">Single-pass membrane protein</topology>
    </subcellularLocation>
    <subcellularLocation>
        <location evidence="2">Mitochondrion membrane</location>
    </subcellularLocation>
</comment>
<evidence type="ECO:0000256" key="1">
    <source>
        <dbReference type="ARBA" id="ARBA00004167"/>
    </source>
</evidence>
<comment type="similarity">
    <text evidence="8">Belongs to the PET100 family.</text>
</comment>
<keyword evidence="7" id="KW-0472">Membrane</keyword>
<dbReference type="InterPro" id="IPR018625">
    <property type="entry name" value="Pet100"/>
</dbReference>
<sequence length="79" mass="9530">MAGPNLEIFRFGLYLFFPLAIMAHFGNPDWYRRHVLPYKDRIIPKDNKQKLPHTHSEVVAELERRKAERLRRKLENEQS</sequence>
<keyword evidence="3" id="KW-0812">Transmembrane</keyword>
<organism evidence="9 10">
    <name type="scientific">Clathrus columnatus</name>
    <dbReference type="NCBI Taxonomy" id="1419009"/>
    <lineage>
        <taxon>Eukaryota</taxon>
        <taxon>Fungi</taxon>
        <taxon>Dikarya</taxon>
        <taxon>Basidiomycota</taxon>
        <taxon>Agaricomycotina</taxon>
        <taxon>Agaricomycetes</taxon>
        <taxon>Phallomycetidae</taxon>
        <taxon>Phallales</taxon>
        <taxon>Clathraceae</taxon>
        <taxon>Clathrus</taxon>
    </lineage>
</organism>
<name>A0AAV5AH18_9AGAM</name>
<dbReference type="Proteomes" id="UP001050691">
    <property type="component" value="Unassembled WGS sequence"/>
</dbReference>
<accession>A0AAV5AH18</accession>
<dbReference type="EMBL" id="BPWL01000007">
    <property type="protein sequence ID" value="GJJ12428.1"/>
    <property type="molecule type" value="Genomic_DNA"/>
</dbReference>
<dbReference type="GO" id="GO:0051082">
    <property type="term" value="F:unfolded protein binding"/>
    <property type="evidence" value="ECO:0007669"/>
    <property type="project" value="TreeGrafter"/>
</dbReference>
<evidence type="ECO:0000256" key="4">
    <source>
        <dbReference type="ARBA" id="ARBA00022946"/>
    </source>
</evidence>
<dbReference type="AlphaFoldDB" id="A0AAV5AH18"/>
<protein>
    <submittedName>
        <fullName evidence="9">Uncharacterized protein</fullName>
    </submittedName>
</protein>
<dbReference type="PANTHER" id="PTHR33968">
    <property type="entry name" value="PROTEIN PET100 HOMOLOG, MITOCHONDRIAL"/>
    <property type="match status" value="1"/>
</dbReference>
<dbReference type="GO" id="GO:0033617">
    <property type="term" value="P:mitochondrial respiratory chain complex IV assembly"/>
    <property type="evidence" value="ECO:0007669"/>
    <property type="project" value="InterPro"/>
</dbReference>
<evidence type="ECO:0000256" key="5">
    <source>
        <dbReference type="ARBA" id="ARBA00022989"/>
    </source>
</evidence>
<proteinExistence type="inferred from homology"/>
<dbReference type="Pfam" id="PF09803">
    <property type="entry name" value="Pet100"/>
    <property type="match status" value="1"/>
</dbReference>
<evidence type="ECO:0000256" key="7">
    <source>
        <dbReference type="ARBA" id="ARBA00023136"/>
    </source>
</evidence>
<gene>
    <name evidence="9" type="ORF">Clacol_006670</name>
</gene>
<reference evidence="9" key="1">
    <citation type="submission" date="2021-10" db="EMBL/GenBank/DDBJ databases">
        <title>De novo Genome Assembly of Clathrus columnatus (Basidiomycota, Fungi) Using Illumina and Nanopore Sequence Data.</title>
        <authorList>
            <person name="Ogiso-Tanaka E."/>
            <person name="Itagaki H."/>
            <person name="Hosoya T."/>
            <person name="Hosaka K."/>
        </authorList>
    </citation>
    <scope>NUCLEOTIDE SEQUENCE</scope>
    <source>
        <strain evidence="9">MO-923</strain>
    </source>
</reference>
<keyword evidence="10" id="KW-1185">Reference proteome</keyword>
<keyword evidence="5" id="KW-1133">Transmembrane helix</keyword>
<keyword evidence="4" id="KW-0809">Transit peptide</keyword>